<proteinExistence type="predicted"/>
<dbReference type="Gene3D" id="3.60.15.10">
    <property type="entry name" value="Ribonuclease Z/Hydroxyacylglutathione hydrolase-like"/>
    <property type="match status" value="1"/>
</dbReference>
<dbReference type="InterPro" id="IPR001279">
    <property type="entry name" value="Metallo-B-lactamas"/>
</dbReference>
<evidence type="ECO:0000256" key="1">
    <source>
        <dbReference type="ARBA" id="ARBA00001947"/>
    </source>
</evidence>
<dbReference type="RefSeq" id="WP_012636151.1">
    <property type="nucleotide sequence ID" value="NC_011899.1"/>
</dbReference>
<evidence type="ECO:0000313" key="7">
    <source>
        <dbReference type="Proteomes" id="UP000000719"/>
    </source>
</evidence>
<dbReference type="OrthoDB" id="9802248at2"/>
<dbReference type="PANTHER" id="PTHR46233">
    <property type="entry name" value="HYDROXYACYLGLUTATHIONE HYDROLASE GLOC"/>
    <property type="match status" value="1"/>
</dbReference>
<dbReference type="eggNOG" id="COG0491">
    <property type="taxonomic scope" value="Bacteria"/>
</dbReference>
<dbReference type="GO" id="GO:0016787">
    <property type="term" value="F:hydrolase activity"/>
    <property type="evidence" value="ECO:0007669"/>
    <property type="project" value="UniProtKB-KW"/>
</dbReference>
<dbReference type="SMART" id="SM00849">
    <property type="entry name" value="Lactamase_B"/>
    <property type="match status" value="1"/>
</dbReference>
<dbReference type="PANTHER" id="PTHR46233:SF3">
    <property type="entry name" value="HYDROXYACYLGLUTATHIONE HYDROLASE GLOC"/>
    <property type="match status" value="1"/>
</dbReference>
<dbReference type="EMBL" id="CP001098">
    <property type="protein sequence ID" value="ACL69967.1"/>
    <property type="molecule type" value="Genomic_DNA"/>
</dbReference>
<sequence>MIFKRVPVGVNYTNSYIIGQEDGNGIIVDPGDEARKLLSSVEDLKINLTKIIITHAHFDHIGAVEYLREETGAEVLIHEKENEFLKDPDKNLSFLIGKEIVCQGADTLLGDGDVIGVSNGLSFEVIFTPGHSPGGICLYNKEDNYLLSGDTIFFRGVGRTDFQFGNEKKLIQSIENKILILPEDTVVYPGHGASTTIGDFKNNYWETARG</sequence>
<accession>B8CXE8</accession>
<evidence type="ECO:0000256" key="2">
    <source>
        <dbReference type="ARBA" id="ARBA00022723"/>
    </source>
</evidence>
<name>B8CXE8_HALOH</name>
<keyword evidence="4" id="KW-0862">Zinc</keyword>
<evidence type="ECO:0000259" key="5">
    <source>
        <dbReference type="SMART" id="SM00849"/>
    </source>
</evidence>
<reference evidence="6 7" key="1">
    <citation type="journal article" date="2009" name="PLoS ONE">
        <title>Genome analysis of the anaerobic thermohalophilic bacterium Halothermothrix orenii.</title>
        <authorList>
            <person name="Mavromatis K."/>
            <person name="Ivanova N."/>
            <person name="Anderson I."/>
            <person name="Lykidis A."/>
            <person name="Hooper S.D."/>
            <person name="Sun H."/>
            <person name="Kunin V."/>
            <person name="Lapidus A."/>
            <person name="Hugenholtz P."/>
            <person name="Patel B."/>
            <person name="Kyrpides N.C."/>
        </authorList>
    </citation>
    <scope>NUCLEOTIDE SEQUENCE [LARGE SCALE GENOMIC DNA]</scope>
    <source>
        <strain evidence="7">H 168 / OCM 544 / DSM 9562</strain>
    </source>
</reference>
<dbReference type="InterPro" id="IPR051453">
    <property type="entry name" value="MBL_Glyoxalase_II"/>
</dbReference>
<protein>
    <submittedName>
        <fullName evidence="6">Beta-lactamase domain protein</fullName>
    </submittedName>
</protein>
<feature type="domain" description="Metallo-beta-lactamase" evidence="5">
    <location>
        <begin position="12"/>
        <end position="191"/>
    </location>
</feature>
<dbReference type="GO" id="GO:0046872">
    <property type="term" value="F:metal ion binding"/>
    <property type="evidence" value="ECO:0007669"/>
    <property type="project" value="UniProtKB-KW"/>
</dbReference>
<comment type="cofactor">
    <cofactor evidence="1">
        <name>Zn(2+)</name>
        <dbReference type="ChEBI" id="CHEBI:29105"/>
    </cofactor>
</comment>
<dbReference type="SUPFAM" id="SSF56281">
    <property type="entry name" value="Metallo-hydrolase/oxidoreductase"/>
    <property type="match status" value="1"/>
</dbReference>
<dbReference type="AlphaFoldDB" id="B8CXE8"/>
<keyword evidence="2" id="KW-0479">Metal-binding</keyword>
<organism evidence="6 7">
    <name type="scientific">Halothermothrix orenii (strain H 168 / OCM 544 / DSM 9562)</name>
    <dbReference type="NCBI Taxonomy" id="373903"/>
    <lineage>
        <taxon>Bacteria</taxon>
        <taxon>Bacillati</taxon>
        <taxon>Bacillota</taxon>
        <taxon>Clostridia</taxon>
        <taxon>Halanaerobiales</taxon>
        <taxon>Halothermotrichaceae</taxon>
        <taxon>Halothermothrix</taxon>
    </lineage>
</organism>
<evidence type="ECO:0000256" key="4">
    <source>
        <dbReference type="ARBA" id="ARBA00022833"/>
    </source>
</evidence>
<dbReference type="STRING" id="373903.Hore_12170"/>
<keyword evidence="3" id="KW-0378">Hydrolase</keyword>
<gene>
    <name evidence="6" type="ordered locus">Hore_12170</name>
</gene>
<dbReference type="Proteomes" id="UP000000719">
    <property type="component" value="Chromosome"/>
</dbReference>
<dbReference type="InterPro" id="IPR036866">
    <property type="entry name" value="RibonucZ/Hydroxyglut_hydro"/>
</dbReference>
<keyword evidence="7" id="KW-1185">Reference proteome</keyword>
<dbReference type="HOGENOM" id="CLU_030571_5_2_9"/>
<evidence type="ECO:0000256" key="3">
    <source>
        <dbReference type="ARBA" id="ARBA00022801"/>
    </source>
</evidence>
<dbReference type="KEGG" id="hor:Hore_12170"/>
<dbReference type="Pfam" id="PF00753">
    <property type="entry name" value="Lactamase_B"/>
    <property type="match status" value="1"/>
</dbReference>
<dbReference type="CDD" id="cd06262">
    <property type="entry name" value="metallo-hydrolase-like_MBL-fold"/>
    <property type="match status" value="1"/>
</dbReference>
<evidence type="ECO:0000313" key="6">
    <source>
        <dbReference type="EMBL" id="ACL69967.1"/>
    </source>
</evidence>